<feature type="compositionally biased region" description="Basic and acidic residues" evidence="1">
    <location>
        <begin position="45"/>
        <end position="72"/>
    </location>
</feature>
<feature type="region of interest" description="Disordered" evidence="1">
    <location>
        <begin position="1"/>
        <end position="72"/>
    </location>
</feature>
<evidence type="ECO:0000256" key="1">
    <source>
        <dbReference type="SAM" id="MobiDB-lite"/>
    </source>
</evidence>
<evidence type="ECO:0000313" key="2">
    <source>
        <dbReference type="EMBL" id="MBD8000159.1"/>
    </source>
</evidence>
<dbReference type="Proteomes" id="UP000633601">
    <property type="component" value="Unassembled WGS sequence"/>
</dbReference>
<dbReference type="RefSeq" id="WP_191791867.1">
    <property type="nucleotide sequence ID" value="NZ_JACSQE010000014.1"/>
</dbReference>
<gene>
    <name evidence="2" type="ORF">H9640_16525</name>
</gene>
<organism evidence="2 3">
    <name type="scientific">Oerskovia gallyi</name>
    <dbReference type="NCBI Taxonomy" id="2762226"/>
    <lineage>
        <taxon>Bacteria</taxon>
        <taxon>Bacillati</taxon>
        <taxon>Actinomycetota</taxon>
        <taxon>Actinomycetes</taxon>
        <taxon>Micrococcales</taxon>
        <taxon>Cellulomonadaceae</taxon>
        <taxon>Oerskovia</taxon>
    </lineage>
</organism>
<sequence length="208" mass="22574">MSGNDTHGPAGTLRSGGRGALAEPPGAAAWSPLEEVAPADEDDATRDWDNEGGHERGHVAHHPPASDRETARPPDALWLTGVLATALPPEIGTPHEPVTYTVPAVFSRRVTREEQDVIEGDAVRHRLADAGFEDVELRVSDRRLLIEHTSLAALRGGLAHEIAQTLRDLGRDLVAEHDRLAAEIAELQKEEDRRAAAVLVEAEQIRFE</sequence>
<evidence type="ECO:0000313" key="3">
    <source>
        <dbReference type="Proteomes" id="UP000633601"/>
    </source>
</evidence>
<keyword evidence="3" id="KW-1185">Reference proteome</keyword>
<accession>A0ABR8V5U5</accession>
<comment type="caution">
    <text evidence="2">The sequence shown here is derived from an EMBL/GenBank/DDBJ whole genome shotgun (WGS) entry which is preliminary data.</text>
</comment>
<proteinExistence type="predicted"/>
<name>A0ABR8V5U5_9CELL</name>
<dbReference type="EMBL" id="JACSQE010000014">
    <property type="protein sequence ID" value="MBD8000159.1"/>
    <property type="molecule type" value="Genomic_DNA"/>
</dbReference>
<reference evidence="2 3" key="1">
    <citation type="submission" date="2020-08" db="EMBL/GenBank/DDBJ databases">
        <title>A Genomic Blueprint of the Chicken Gut Microbiome.</title>
        <authorList>
            <person name="Gilroy R."/>
            <person name="Ravi A."/>
            <person name="Getino M."/>
            <person name="Pursley I."/>
            <person name="Horton D.L."/>
            <person name="Alikhan N.-F."/>
            <person name="Baker D."/>
            <person name="Gharbi K."/>
            <person name="Hall N."/>
            <person name="Watson M."/>
            <person name="Adriaenssens E.M."/>
            <person name="Foster-Nyarko E."/>
            <person name="Jarju S."/>
            <person name="Secka A."/>
            <person name="Antonio M."/>
            <person name="Oren A."/>
            <person name="Chaudhuri R."/>
            <person name="La Ragione R.M."/>
            <person name="Hildebrand F."/>
            <person name="Pallen M.J."/>
        </authorList>
    </citation>
    <scope>NUCLEOTIDE SEQUENCE [LARGE SCALE GENOMIC DNA]</scope>
    <source>
        <strain evidence="2 3">Sa2CUA8</strain>
    </source>
</reference>
<protein>
    <submittedName>
        <fullName evidence="2">Uncharacterized protein</fullName>
    </submittedName>
</protein>